<accession>A0A813XZY3</accession>
<organism evidence="2 3">
    <name type="scientific">Rotaria sordida</name>
    <dbReference type="NCBI Taxonomy" id="392033"/>
    <lineage>
        <taxon>Eukaryota</taxon>
        <taxon>Metazoa</taxon>
        <taxon>Spiralia</taxon>
        <taxon>Gnathifera</taxon>
        <taxon>Rotifera</taxon>
        <taxon>Eurotatoria</taxon>
        <taxon>Bdelloidea</taxon>
        <taxon>Philodinida</taxon>
        <taxon>Philodinidae</taxon>
        <taxon>Rotaria</taxon>
    </lineage>
</organism>
<evidence type="ECO:0000313" key="2">
    <source>
        <dbReference type="EMBL" id="CAF0879004.1"/>
    </source>
</evidence>
<evidence type="ECO:0000256" key="1">
    <source>
        <dbReference type="SAM" id="Phobius"/>
    </source>
</evidence>
<feature type="non-terminal residue" evidence="2">
    <location>
        <position position="1"/>
    </location>
</feature>
<dbReference type="Proteomes" id="UP000663882">
    <property type="component" value="Unassembled WGS sequence"/>
</dbReference>
<dbReference type="AlphaFoldDB" id="A0A813XZY3"/>
<reference evidence="2" key="1">
    <citation type="submission" date="2021-02" db="EMBL/GenBank/DDBJ databases">
        <authorList>
            <person name="Nowell W R."/>
        </authorList>
    </citation>
    <scope>NUCLEOTIDE SEQUENCE</scope>
</reference>
<sequence length="321" mass="34023">CWLSCSCNDSVCFGTDCSSLTCNKFICSPTAATTTGIITTTETPGTPKSTSTFPVRQAVDECADICYPDSVPSGTSLSDCTVTFTGYKAGIWYAVAIQVEDFIDSTSMIPMSSVPIQFLIYVQSQPVCSTEPIIIPPDRCLEVQVGISISFNLSAMNLCNPSVATLTDIVVSSGITSMTHGNLTQSSTNSSIYYMTFTWTPQTNQSFMIVTENLQSDQYCVTFTVKNSSDTCVTTTTSMSTTTSTTTTSTTTSSTTTTITIASSTTSTTSTISITTSLSQISNSESLNYLSLVLGLGLGLGIPLMFFLGAVAITLPDELKL</sequence>
<keyword evidence="1" id="KW-0472">Membrane</keyword>
<protein>
    <submittedName>
        <fullName evidence="2">Uncharacterized protein</fullName>
    </submittedName>
</protein>
<keyword evidence="1" id="KW-1133">Transmembrane helix</keyword>
<dbReference type="EMBL" id="CAJNOO010000256">
    <property type="protein sequence ID" value="CAF0879004.1"/>
    <property type="molecule type" value="Genomic_DNA"/>
</dbReference>
<dbReference type="OrthoDB" id="10058248at2759"/>
<name>A0A813XZY3_9BILA</name>
<feature type="transmembrane region" description="Helical" evidence="1">
    <location>
        <begin position="289"/>
        <end position="315"/>
    </location>
</feature>
<comment type="caution">
    <text evidence="2">The sequence shown here is derived from an EMBL/GenBank/DDBJ whole genome shotgun (WGS) entry which is preliminary data.</text>
</comment>
<evidence type="ECO:0000313" key="3">
    <source>
        <dbReference type="Proteomes" id="UP000663882"/>
    </source>
</evidence>
<keyword evidence="1" id="KW-0812">Transmembrane</keyword>
<gene>
    <name evidence="2" type="ORF">RFH988_LOCUS7865</name>
</gene>
<proteinExistence type="predicted"/>